<dbReference type="SUPFAM" id="SSF75005">
    <property type="entry name" value="Arabinanase/levansucrase/invertase"/>
    <property type="match status" value="1"/>
</dbReference>
<dbReference type="InterPro" id="IPR023296">
    <property type="entry name" value="Glyco_hydro_beta-prop_sf"/>
</dbReference>
<dbReference type="InterPro" id="IPR006710">
    <property type="entry name" value="Glyco_hydro_43"/>
</dbReference>
<evidence type="ECO:0000256" key="4">
    <source>
        <dbReference type="ARBA" id="ARBA00023295"/>
    </source>
</evidence>
<dbReference type="Gene3D" id="2.115.10.20">
    <property type="entry name" value="Glycosyl hydrolase domain, family 43"/>
    <property type="match status" value="1"/>
</dbReference>
<sequence length="317" mass="35117">MFYLYYSVSTFGSQSSAIGVARSSTLDVGTWQDLGSIGLDSDPTKPYNSIDGNFLIDCNGTALLSFGSWWKGLHQVQLDGEPTSVKQDSQAVQLGFDPNDPATEGGYMFKNRDFYYLFYSRGKCCGYDKDRPAAGEEYRILVCRSTTATGGFVDQDGTSCTSGGGTTVLKSHNWVYGPGGQGVYQDPTHGPILYYHYVDTRIGYADGQKRFGWNKIDFSSGWPVRAVSPSRVSKIFLRTFSQAGKYTSTMDFNSFSSNPFTLFQSKAESLSPREGLGEVVSGSHFRSYFIASLDVVNTHRHEALKILYDHILIFPPR</sequence>
<accession>A0A084GEW7</accession>
<keyword evidence="9" id="KW-1185">Reference proteome</keyword>
<dbReference type="PANTHER" id="PTHR43301">
    <property type="entry name" value="ARABINAN ENDO-1,5-ALPHA-L-ARABINOSIDASE"/>
    <property type="match status" value="1"/>
</dbReference>
<dbReference type="OMA" id="MNFGSFY"/>
<evidence type="ECO:0000256" key="7">
    <source>
        <dbReference type="RuleBase" id="RU361187"/>
    </source>
</evidence>
<organism evidence="8 9">
    <name type="scientific">Pseudallescheria apiosperma</name>
    <name type="common">Scedosporium apiospermum</name>
    <dbReference type="NCBI Taxonomy" id="563466"/>
    <lineage>
        <taxon>Eukaryota</taxon>
        <taxon>Fungi</taxon>
        <taxon>Dikarya</taxon>
        <taxon>Ascomycota</taxon>
        <taxon>Pezizomycotina</taxon>
        <taxon>Sordariomycetes</taxon>
        <taxon>Hypocreomycetidae</taxon>
        <taxon>Microascales</taxon>
        <taxon>Microascaceae</taxon>
        <taxon>Scedosporium</taxon>
    </lineage>
</organism>
<evidence type="ECO:0000256" key="6">
    <source>
        <dbReference type="PIRSR" id="PIRSR606710-2"/>
    </source>
</evidence>
<evidence type="ECO:0000313" key="8">
    <source>
        <dbReference type="EMBL" id="KEZ45879.1"/>
    </source>
</evidence>
<dbReference type="AlphaFoldDB" id="A0A084GEW7"/>
<comment type="pathway">
    <text evidence="1">Glycan metabolism; L-arabinan degradation.</text>
</comment>
<gene>
    <name evidence="8" type="ORF">SAPIO_CDS1246</name>
</gene>
<name>A0A084GEW7_PSEDA</name>
<dbReference type="GO" id="GO:0004553">
    <property type="term" value="F:hydrolase activity, hydrolyzing O-glycosyl compounds"/>
    <property type="evidence" value="ECO:0007669"/>
    <property type="project" value="InterPro"/>
</dbReference>
<dbReference type="OrthoDB" id="195678at2759"/>
<dbReference type="Pfam" id="PF04616">
    <property type="entry name" value="Glyco_hydro_43"/>
    <property type="match status" value="1"/>
</dbReference>
<evidence type="ECO:0000256" key="5">
    <source>
        <dbReference type="ARBA" id="ARBA00042202"/>
    </source>
</evidence>
<dbReference type="GO" id="GO:0005975">
    <property type="term" value="P:carbohydrate metabolic process"/>
    <property type="evidence" value="ECO:0007669"/>
    <property type="project" value="InterPro"/>
</dbReference>
<evidence type="ECO:0000256" key="1">
    <source>
        <dbReference type="ARBA" id="ARBA00004834"/>
    </source>
</evidence>
<evidence type="ECO:0000313" key="9">
    <source>
        <dbReference type="Proteomes" id="UP000028545"/>
    </source>
</evidence>
<dbReference type="Proteomes" id="UP000028545">
    <property type="component" value="Unassembled WGS sequence"/>
</dbReference>
<comment type="caution">
    <text evidence="8">The sequence shown here is derived from an EMBL/GenBank/DDBJ whole genome shotgun (WGS) entry which is preliminary data.</text>
</comment>
<dbReference type="VEuPathDB" id="FungiDB:SAPIO_CDS1246"/>
<dbReference type="PANTHER" id="PTHR43301:SF3">
    <property type="entry name" value="ARABINAN ENDO-1,5-ALPHA-L-ARABINOSIDASE A-RELATED"/>
    <property type="match status" value="1"/>
</dbReference>
<reference evidence="8 9" key="1">
    <citation type="journal article" date="2014" name="Genome Announc.">
        <title>Draft genome sequence of the pathogenic fungus Scedosporium apiospermum.</title>
        <authorList>
            <person name="Vandeputte P."/>
            <person name="Ghamrawi S."/>
            <person name="Rechenmann M."/>
            <person name="Iltis A."/>
            <person name="Giraud S."/>
            <person name="Fleury M."/>
            <person name="Thornton C."/>
            <person name="Delhaes L."/>
            <person name="Meyer W."/>
            <person name="Papon N."/>
            <person name="Bouchara J.P."/>
        </authorList>
    </citation>
    <scope>NUCLEOTIDE SEQUENCE [LARGE SCALE GENOMIC DNA]</scope>
    <source>
        <strain evidence="8 9">IHEM 14462</strain>
    </source>
</reference>
<dbReference type="KEGG" id="sapo:SAPIO_CDS1246"/>
<keyword evidence="4 7" id="KW-0326">Glycosidase</keyword>
<dbReference type="HOGENOM" id="CLU_877597_0_0_1"/>
<evidence type="ECO:0000256" key="3">
    <source>
        <dbReference type="ARBA" id="ARBA00022801"/>
    </source>
</evidence>
<dbReference type="InterPro" id="IPR050727">
    <property type="entry name" value="GH43_arabinanases"/>
</dbReference>
<dbReference type="EMBL" id="JOWA01000055">
    <property type="protein sequence ID" value="KEZ45879.1"/>
    <property type="molecule type" value="Genomic_DNA"/>
</dbReference>
<keyword evidence="3 7" id="KW-0378">Hydrolase</keyword>
<protein>
    <recommendedName>
        <fullName evidence="5">Endo-1,5-alpha-L-arabinanase A</fullName>
    </recommendedName>
</protein>
<comment type="similarity">
    <text evidence="2 7">Belongs to the glycosyl hydrolase 43 family.</text>
</comment>
<feature type="site" description="Important for catalytic activity, responsible for pKa modulation of the active site Glu and correct orientation of both the proton donor and substrate" evidence="6">
    <location>
        <position position="51"/>
    </location>
</feature>
<evidence type="ECO:0000256" key="2">
    <source>
        <dbReference type="ARBA" id="ARBA00009865"/>
    </source>
</evidence>
<proteinExistence type="inferred from homology"/>
<dbReference type="GeneID" id="27720318"/>
<dbReference type="RefSeq" id="XP_016645678.1">
    <property type="nucleotide sequence ID" value="XM_016784562.1"/>
</dbReference>